<reference evidence="2 3" key="1">
    <citation type="submission" date="2023-02" db="EMBL/GenBank/DDBJ databases">
        <title>LHISI_Scaffold_Assembly.</title>
        <authorList>
            <person name="Stuart O.P."/>
            <person name="Cleave R."/>
            <person name="Magrath M.J.L."/>
            <person name="Mikheyev A.S."/>
        </authorList>
    </citation>
    <scope>NUCLEOTIDE SEQUENCE [LARGE SCALE GENOMIC DNA]</scope>
    <source>
        <strain evidence="2">Daus_M_001</strain>
        <tissue evidence="2">Leg muscle</tissue>
    </source>
</reference>
<name>A0ABQ9HX66_9NEOP</name>
<comment type="caution">
    <text evidence="2">The sequence shown here is derived from an EMBL/GenBank/DDBJ whole genome shotgun (WGS) entry which is preliminary data.</text>
</comment>
<dbReference type="EMBL" id="JARBHB010000003">
    <property type="protein sequence ID" value="KAJ8888696.1"/>
    <property type="molecule type" value="Genomic_DNA"/>
</dbReference>
<evidence type="ECO:0000256" key="1">
    <source>
        <dbReference type="SAM" id="MobiDB-lite"/>
    </source>
</evidence>
<protein>
    <submittedName>
        <fullName evidence="2">Uncharacterized protein</fullName>
    </submittedName>
</protein>
<evidence type="ECO:0000313" key="3">
    <source>
        <dbReference type="Proteomes" id="UP001159363"/>
    </source>
</evidence>
<evidence type="ECO:0000313" key="2">
    <source>
        <dbReference type="EMBL" id="KAJ8888696.1"/>
    </source>
</evidence>
<gene>
    <name evidence="2" type="ORF">PR048_008188</name>
</gene>
<accession>A0ABQ9HX66</accession>
<feature type="compositionally biased region" description="Polar residues" evidence="1">
    <location>
        <begin position="1159"/>
        <end position="1177"/>
    </location>
</feature>
<feature type="region of interest" description="Disordered" evidence="1">
    <location>
        <begin position="1159"/>
        <end position="1189"/>
    </location>
</feature>
<sequence>MQGRNNDAVDVIRGLEPTSRGAVGWCATDLGCRRLWVRIPGLLCVENMADVDGGRWVFWEFSRFSAIVFRHCSIFISVHHYRRQRFRLLSAVHISLIHPRLLQGYHLPIDGVGHDVRFLFRPPDSLGDTTERVAGMQGWGKREILEKTRRPAASSGTIPTSENPGVARPGIEPLMFPQVHVQNAHFTVNNLYKNANYFVREQVVGHNVYSTATSLKTGKLLRGRNGQESAMAFLKDPPQRSPEIRMAGPAIQPVSSRMRIQDFPFTPSLHSGAAPYPPNFTPISSQDLDVKSPPNLATLTLVPRKPLMRLPPLDKGSRSHELSVFYSDCEKLTVMSHILIKIHSSLSHSVSSLPFSRLMSDSIRRSRVATHFCDLEKEAQKATPASDACAKQQQDRGSKTANSDAGQRRTDGDKTLSLGFLCPYNSLSVYQCKEFKNIIGTTVAIQLKAVHDKVLRANEVEARQLWSSTGIQGVGEMGDPRENSQTSNIVRHDSHVRKYGSSALKTSMLRAAQISSLPPAKAIGFHDGLTDFCLREANEASRRRGREQEATASSVNTAVRGEIRLSTAHLLNSTAHLQLDCPPAQFDCPPAQLDCLPAQIDCPPATRLSTCSTIAHLPNSTAHLLNSTAHLLNSTVHLSTRLPLQLLPTCSIRLSPTVDLLNDCPPAQLDCPPTQLDCPPAQLDCPPAQLDCSPAQLDYPPAQRYCPPDQLYCPSTQLDCPPAQLVCPPAQLDCPPVKRGCFAQAARRKAQRAKGTAGLSKREGEKEGEKVKRWAEKKGGGSNREGIERGRGEQAVKGNDCSADSTHTDTRLCGLGEATLYQRPSTDAEAQTRLVFPPQPTNYRVICNLRALLLCRRRNECRDGSLMHAVHYRVLPRNPLDCSPPTKANRVQSLSGSLPEFHMWESCWTMPPASKFFFSGFPVSPALSFRRCTILTSLHPHRLSRPRCYDPPKFLDSTIEQLAPSLMTTLSPTIDYSRAGIACEGIKCCGKQQQPQKTHVPLVSSACEILNSNAPGIDYESPWFDSTSVKKPRTDYSHFNNNILLRRYATLHTTLEWEPRVRCLTLYRVTDYVLPMTVTPVENTVSRKTNGIKARKSERKKKDLSGLSFRKKLSHFKARGRNILRTVKASKLQRSSKSVRAIGRRAWPGGVAGKAFTASSSSDTCESLQVRNRSRSGPASKKVNTRYKM</sequence>
<keyword evidence="3" id="KW-1185">Reference proteome</keyword>
<dbReference type="Proteomes" id="UP001159363">
    <property type="component" value="Chromosome 3"/>
</dbReference>
<feature type="region of interest" description="Disordered" evidence="1">
    <location>
        <begin position="752"/>
        <end position="803"/>
    </location>
</feature>
<proteinExistence type="predicted"/>
<feature type="compositionally biased region" description="Basic and acidic residues" evidence="1">
    <location>
        <begin position="760"/>
        <end position="794"/>
    </location>
</feature>
<organism evidence="2 3">
    <name type="scientific">Dryococelus australis</name>
    <dbReference type="NCBI Taxonomy" id="614101"/>
    <lineage>
        <taxon>Eukaryota</taxon>
        <taxon>Metazoa</taxon>
        <taxon>Ecdysozoa</taxon>
        <taxon>Arthropoda</taxon>
        <taxon>Hexapoda</taxon>
        <taxon>Insecta</taxon>
        <taxon>Pterygota</taxon>
        <taxon>Neoptera</taxon>
        <taxon>Polyneoptera</taxon>
        <taxon>Phasmatodea</taxon>
        <taxon>Verophasmatodea</taxon>
        <taxon>Anareolatae</taxon>
        <taxon>Phasmatidae</taxon>
        <taxon>Eurycanthinae</taxon>
        <taxon>Dryococelus</taxon>
    </lineage>
</organism>
<feature type="region of interest" description="Disordered" evidence="1">
    <location>
        <begin position="383"/>
        <end position="410"/>
    </location>
</feature>